<accession>A0A397BCM4</accession>
<dbReference type="SUPFAM" id="SSF81665">
    <property type="entry name" value="Calcium ATPase, transmembrane domain M"/>
    <property type="match status" value="1"/>
</dbReference>
<feature type="transmembrane region" description="Helical" evidence="15">
    <location>
        <begin position="991"/>
        <end position="1013"/>
    </location>
</feature>
<dbReference type="GO" id="GO:0005524">
    <property type="term" value="F:ATP binding"/>
    <property type="evidence" value="ECO:0007669"/>
    <property type="project" value="UniProtKB-KW"/>
</dbReference>
<reference evidence="17 18" key="1">
    <citation type="submission" date="2018-08" db="EMBL/GenBank/DDBJ databases">
        <title>Aphanomyces genome sequencing and annotation.</title>
        <authorList>
            <person name="Minardi D."/>
            <person name="Oidtmann B."/>
            <person name="Van Der Giezen M."/>
            <person name="Studholme D.J."/>
        </authorList>
    </citation>
    <scope>NUCLEOTIDE SEQUENCE [LARGE SCALE GENOMIC DNA]</scope>
    <source>
        <strain evidence="17 18">Yx</strain>
    </source>
</reference>
<dbReference type="SMART" id="SM00831">
    <property type="entry name" value="Cation_ATPase_N"/>
    <property type="match status" value="1"/>
</dbReference>
<dbReference type="Gene3D" id="3.40.1110.10">
    <property type="entry name" value="Calcium-transporting ATPase, cytoplasmic domain N"/>
    <property type="match status" value="1"/>
</dbReference>
<evidence type="ECO:0000256" key="11">
    <source>
        <dbReference type="ARBA" id="ARBA00022989"/>
    </source>
</evidence>
<dbReference type="GO" id="GO:0005388">
    <property type="term" value="F:P-type calcium transporter activity"/>
    <property type="evidence" value="ECO:0007669"/>
    <property type="project" value="TreeGrafter"/>
</dbReference>
<organism evidence="17 18">
    <name type="scientific">Aphanomyces astaci</name>
    <name type="common">Crayfish plague agent</name>
    <dbReference type="NCBI Taxonomy" id="112090"/>
    <lineage>
        <taxon>Eukaryota</taxon>
        <taxon>Sar</taxon>
        <taxon>Stramenopiles</taxon>
        <taxon>Oomycota</taxon>
        <taxon>Saprolegniomycetes</taxon>
        <taxon>Saprolegniales</taxon>
        <taxon>Verrucalvaceae</taxon>
        <taxon>Aphanomyces</taxon>
    </lineage>
</organism>
<dbReference type="InterPro" id="IPR044492">
    <property type="entry name" value="P_typ_ATPase_HD_dom"/>
</dbReference>
<dbReference type="Pfam" id="PF13246">
    <property type="entry name" value="Cation_ATPase"/>
    <property type="match status" value="1"/>
</dbReference>
<dbReference type="PANTHER" id="PTHR24093">
    <property type="entry name" value="CATION TRANSPORTING ATPASE"/>
    <property type="match status" value="1"/>
</dbReference>
<dbReference type="PANTHER" id="PTHR24093:SF369">
    <property type="entry name" value="CALCIUM-TRANSPORTING ATPASE"/>
    <property type="match status" value="1"/>
</dbReference>
<dbReference type="GO" id="GO:0005886">
    <property type="term" value="C:plasma membrane"/>
    <property type="evidence" value="ECO:0007669"/>
    <property type="project" value="TreeGrafter"/>
</dbReference>
<keyword evidence="12" id="KW-0186">Copper</keyword>
<evidence type="ECO:0000256" key="8">
    <source>
        <dbReference type="ARBA" id="ARBA00022840"/>
    </source>
</evidence>
<dbReference type="NCBIfam" id="TIGR01494">
    <property type="entry name" value="ATPase_P-type"/>
    <property type="match status" value="2"/>
</dbReference>
<dbReference type="Proteomes" id="UP000266239">
    <property type="component" value="Unassembled WGS sequence"/>
</dbReference>
<dbReference type="PRINTS" id="PR00119">
    <property type="entry name" value="CATATPASE"/>
</dbReference>
<feature type="transmembrane region" description="Helical" evidence="15">
    <location>
        <begin position="313"/>
        <end position="334"/>
    </location>
</feature>
<dbReference type="InterPro" id="IPR023298">
    <property type="entry name" value="ATPase_P-typ_TM_dom_sf"/>
</dbReference>
<evidence type="ECO:0000313" key="17">
    <source>
        <dbReference type="EMBL" id="RHY16224.1"/>
    </source>
</evidence>
<keyword evidence="6" id="KW-0547">Nucleotide-binding</keyword>
<feature type="transmembrane region" description="Helical" evidence="15">
    <location>
        <begin position="121"/>
        <end position="140"/>
    </location>
</feature>
<evidence type="ECO:0000256" key="15">
    <source>
        <dbReference type="SAM" id="Phobius"/>
    </source>
</evidence>
<feature type="transmembrane region" description="Helical" evidence="15">
    <location>
        <begin position="804"/>
        <end position="826"/>
    </location>
</feature>
<dbReference type="InterPro" id="IPR001757">
    <property type="entry name" value="P_typ_ATPase"/>
</dbReference>
<dbReference type="InterPro" id="IPR059000">
    <property type="entry name" value="ATPase_P-type_domA"/>
</dbReference>
<keyword evidence="7" id="KW-0187">Copper transport</keyword>
<proteinExistence type="predicted"/>
<dbReference type="SFLD" id="SFLDS00003">
    <property type="entry name" value="Haloacid_Dehalogenase"/>
    <property type="match status" value="1"/>
</dbReference>
<keyword evidence="4 15" id="KW-0812">Transmembrane</keyword>
<keyword evidence="11 15" id="KW-1133">Transmembrane helix</keyword>
<dbReference type="AlphaFoldDB" id="A0A397BCM4"/>
<dbReference type="InterPro" id="IPR006068">
    <property type="entry name" value="ATPase_P-typ_cation-transptr_C"/>
</dbReference>
<dbReference type="CDD" id="cd02081">
    <property type="entry name" value="P-type_ATPase_Ca_PMCA-like"/>
    <property type="match status" value="1"/>
</dbReference>
<evidence type="ECO:0000256" key="3">
    <source>
        <dbReference type="ARBA" id="ARBA00022448"/>
    </source>
</evidence>
<comment type="caution">
    <text evidence="17">The sequence shown here is derived from an EMBL/GenBank/DDBJ whole genome shotgun (WGS) entry which is preliminary data.</text>
</comment>
<feature type="transmembrane region" description="Helical" evidence="15">
    <location>
        <begin position="960"/>
        <end position="979"/>
    </location>
</feature>
<feature type="domain" description="Cation-transporting P-type ATPase N-terminal" evidence="16">
    <location>
        <begin position="34"/>
        <end position="109"/>
    </location>
</feature>
<keyword evidence="9" id="KW-0460">Magnesium</keyword>
<keyword evidence="3" id="KW-0813">Transport</keyword>
<feature type="transmembrane region" description="Helical" evidence="15">
    <location>
        <begin position="922"/>
        <end position="939"/>
    </location>
</feature>
<keyword evidence="5" id="KW-0479">Metal-binding</keyword>
<evidence type="ECO:0000256" key="14">
    <source>
        <dbReference type="ARBA" id="ARBA00023136"/>
    </source>
</evidence>
<feature type="transmembrane region" description="Helical" evidence="15">
    <location>
        <begin position="872"/>
        <end position="898"/>
    </location>
</feature>
<dbReference type="PROSITE" id="PS00154">
    <property type="entry name" value="ATPASE_E1_E2"/>
    <property type="match status" value="1"/>
</dbReference>
<comment type="subcellular location">
    <subcellularLocation>
        <location evidence="1">Endomembrane system</location>
        <topology evidence="1">Multi-pass membrane protein</topology>
    </subcellularLocation>
</comment>
<evidence type="ECO:0000256" key="12">
    <source>
        <dbReference type="ARBA" id="ARBA00023008"/>
    </source>
</evidence>
<dbReference type="GO" id="GO:0012505">
    <property type="term" value="C:endomembrane system"/>
    <property type="evidence" value="ECO:0007669"/>
    <property type="project" value="UniProtKB-SubCell"/>
</dbReference>
<dbReference type="GO" id="GO:0140581">
    <property type="term" value="F:P-type monovalent copper transporter activity"/>
    <property type="evidence" value="ECO:0007669"/>
    <property type="project" value="UniProtKB-EC"/>
</dbReference>
<keyword evidence="13" id="KW-0406">Ion transport</keyword>
<name>A0A397BCM4_APHAT</name>
<feature type="transmembrane region" description="Helical" evidence="15">
    <location>
        <begin position="354"/>
        <end position="381"/>
    </location>
</feature>
<dbReference type="InterPro" id="IPR018303">
    <property type="entry name" value="ATPase_P-typ_P_site"/>
</dbReference>
<feature type="transmembrane region" description="Helical" evidence="15">
    <location>
        <begin position="88"/>
        <end position="109"/>
    </location>
</feature>
<evidence type="ECO:0000256" key="7">
    <source>
        <dbReference type="ARBA" id="ARBA00022796"/>
    </source>
</evidence>
<dbReference type="InterPro" id="IPR036412">
    <property type="entry name" value="HAD-like_sf"/>
</dbReference>
<evidence type="ECO:0000313" key="18">
    <source>
        <dbReference type="Proteomes" id="UP000266239"/>
    </source>
</evidence>
<sequence length="1026" mass="111882">MIKSHDGGGYKFTTADLIKIIETPHEKIEDVLKQHGGTEGIAAGLGTSLTYGLDTSRTDDIAKRESVFGKNYVAPPKPASILELMWEAFHDTTIIVLSLSGLLSLILGATMEGHSAEWIEGASILFAVLLVTGVTAVNNWQKEKQFAALNAVKEDEKIKVIRNGVPSEVSKFHLLVGDVVRVDLGDILPADGLIYDENEIKIDESTLTGESDLLKKTRVEAPVLFSGTRVMEGVAKMLVVCVGVSSQSGIISALVQGKGAHEANDKAKKKTKESAVGPVNDVEVKKKADSDEVYEQETESPLQGKLNKLTFKIAKAGTSTAVIVFLAMTIRFSIETFGNGKNEWKKQYATDYLHFFITAITVLVVAIPEGLPLAVTISLAFSVKKMLLDNNLVRHLDACETMGSATTICSDKTGTLTTNRMTVMQCWIGGGEYSAATQLQGEISDSLREAFGHGVALNSTAEILPPKTPGGQFEHTGNKTECALLTFCKDLGVDYSSVRKDNPVCHMLTFSSKKKRMSVVARRGVNSRVFCKGATEVVLGLCKKVKRLDGSVADLSDAEKDEIGRDIIEKYASQGYRTLCLAIRDLDISTDQVKTWSDDDIETDLTCVAIVGIEDPVRPEVPEAIKQCHRAGIVVRMVTGDNITTARSIAAKCGILKPNDGAITMEGIDDGIYIYKYPFESFPGLEFRTRVLDKEGKIIQSEFDKIWPMLRVLARSSPKDKYTLVTGLKQTTLAPYGQQVVAVTGDGTNDAPALKKANVGFAMGICGTAVAKEACDIILMDDNFTSIVNAVKWGRNVYDSISKFLQFQLTVNLVAITLAVLGAVAIEESPLSAVQLLWVNLIMDTFASLALATEKPTQALLERKPYPRTQPLLSAMMIKHLVGQAVFQLVVLVVLLFVGEKIFDVDSGRLADKAPENKSDSSVHYTIIFNTFVFMQLFNELNCRKIHDEINIFEGLLESAIFFNISIFQVVCQVIIVEFGGRPFSCLSLNVAQWMFCIGVGALSLPLGLLLRLSPTPAWLERKGTQ</sequence>
<evidence type="ECO:0000256" key="6">
    <source>
        <dbReference type="ARBA" id="ARBA00022741"/>
    </source>
</evidence>
<keyword evidence="8" id="KW-0067">ATP-binding</keyword>
<dbReference type="SUPFAM" id="SSF81653">
    <property type="entry name" value="Calcium ATPase, transduction domain A"/>
    <property type="match status" value="1"/>
</dbReference>
<dbReference type="EC" id="7.2.2.8" evidence="2"/>
<dbReference type="FunFam" id="2.70.150.10:FF:000029">
    <property type="entry name" value="Calcium-transporting ATPase"/>
    <property type="match status" value="1"/>
</dbReference>
<dbReference type="FunFam" id="1.20.1110.10:FF:000014">
    <property type="entry name" value="Calcium-transporting ATPase"/>
    <property type="match status" value="1"/>
</dbReference>
<keyword evidence="10" id="KW-1278">Translocase</keyword>
<dbReference type="GO" id="GO:0016887">
    <property type="term" value="F:ATP hydrolysis activity"/>
    <property type="evidence" value="ECO:0007669"/>
    <property type="project" value="InterPro"/>
</dbReference>
<dbReference type="SUPFAM" id="SSF81660">
    <property type="entry name" value="Metal cation-transporting ATPase, ATP-binding domain N"/>
    <property type="match status" value="1"/>
</dbReference>
<dbReference type="VEuPathDB" id="FungiDB:H257_17529"/>
<dbReference type="InterPro" id="IPR023214">
    <property type="entry name" value="HAD_sf"/>
</dbReference>
<dbReference type="Gene3D" id="3.40.50.1000">
    <property type="entry name" value="HAD superfamily/HAD-like"/>
    <property type="match status" value="1"/>
</dbReference>
<evidence type="ECO:0000256" key="2">
    <source>
        <dbReference type="ARBA" id="ARBA00012517"/>
    </source>
</evidence>
<dbReference type="Pfam" id="PF00690">
    <property type="entry name" value="Cation_ATPase_N"/>
    <property type="match status" value="1"/>
</dbReference>
<evidence type="ECO:0000256" key="10">
    <source>
        <dbReference type="ARBA" id="ARBA00022967"/>
    </source>
</evidence>
<dbReference type="GO" id="GO:0046872">
    <property type="term" value="F:metal ion binding"/>
    <property type="evidence" value="ECO:0007669"/>
    <property type="project" value="UniProtKB-KW"/>
</dbReference>
<dbReference type="EMBL" id="QUTA01005332">
    <property type="protein sequence ID" value="RHY16224.1"/>
    <property type="molecule type" value="Genomic_DNA"/>
</dbReference>
<evidence type="ECO:0000256" key="13">
    <source>
        <dbReference type="ARBA" id="ARBA00023065"/>
    </source>
</evidence>
<gene>
    <name evidence="17" type="ORF">DYB25_004095</name>
</gene>
<dbReference type="SFLD" id="SFLDG00002">
    <property type="entry name" value="C1.7:_P-type_atpase_like"/>
    <property type="match status" value="1"/>
</dbReference>
<evidence type="ECO:0000256" key="1">
    <source>
        <dbReference type="ARBA" id="ARBA00004127"/>
    </source>
</evidence>
<dbReference type="SUPFAM" id="SSF56784">
    <property type="entry name" value="HAD-like"/>
    <property type="match status" value="1"/>
</dbReference>
<evidence type="ECO:0000256" key="9">
    <source>
        <dbReference type="ARBA" id="ARBA00022842"/>
    </source>
</evidence>
<dbReference type="SFLD" id="SFLDF00027">
    <property type="entry name" value="p-type_atpase"/>
    <property type="match status" value="1"/>
</dbReference>
<dbReference type="InterPro" id="IPR008250">
    <property type="entry name" value="ATPase_P-typ_transduc_dom_A_sf"/>
</dbReference>
<evidence type="ECO:0000256" key="4">
    <source>
        <dbReference type="ARBA" id="ARBA00022692"/>
    </source>
</evidence>
<dbReference type="Gene3D" id="2.70.150.10">
    <property type="entry name" value="Calcium-transporting ATPase, cytoplasmic transduction domain A"/>
    <property type="match status" value="1"/>
</dbReference>
<dbReference type="InterPro" id="IPR004014">
    <property type="entry name" value="ATPase_P-typ_cation-transptr_N"/>
</dbReference>
<dbReference type="FunFam" id="1.20.1110.10:FF:000033">
    <property type="entry name" value="Calcium-transporting ATPase"/>
    <property type="match status" value="1"/>
</dbReference>
<dbReference type="Pfam" id="PF00122">
    <property type="entry name" value="E1-E2_ATPase"/>
    <property type="match status" value="1"/>
</dbReference>
<feature type="transmembrane region" description="Helical" evidence="15">
    <location>
        <begin position="832"/>
        <end position="852"/>
    </location>
</feature>
<evidence type="ECO:0000256" key="5">
    <source>
        <dbReference type="ARBA" id="ARBA00022723"/>
    </source>
</evidence>
<dbReference type="Gene3D" id="1.20.1110.10">
    <property type="entry name" value="Calcium-transporting ATPase, transmembrane domain"/>
    <property type="match status" value="2"/>
</dbReference>
<keyword evidence="14 15" id="KW-0472">Membrane</keyword>
<dbReference type="FunFam" id="1.20.1110.10:FF:000036">
    <property type="entry name" value="Calcium-transporting ATPase"/>
    <property type="match status" value="1"/>
</dbReference>
<protein>
    <recommendedName>
        <fullName evidence="2">P-type Cu(+) transporter</fullName>
        <ecNumber evidence="2">7.2.2.8</ecNumber>
    </recommendedName>
</protein>
<dbReference type="InterPro" id="IPR023299">
    <property type="entry name" value="ATPase_P-typ_cyto_dom_N"/>
</dbReference>
<evidence type="ECO:0000259" key="16">
    <source>
        <dbReference type="SMART" id="SM00831"/>
    </source>
</evidence>
<dbReference type="Pfam" id="PF00689">
    <property type="entry name" value="Cation_ATPase_C"/>
    <property type="match status" value="1"/>
</dbReference>
<dbReference type="FunFam" id="3.40.50.1000:FF:000144">
    <property type="entry name" value="copper-transporting ATPase 1 isoform X2"/>
    <property type="match status" value="1"/>
</dbReference>